<dbReference type="PRINTS" id="PR00196">
    <property type="entry name" value="ANNEXIN"/>
</dbReference>
<organism evidence="11">
    <name type="scientific">Callorhinchus milii</name>
    <name type="common">Ghost shark</name>
    <dbReference type="NCBI Taxonomy" id="7868"/>
    <lineage>
        <taxon>Eukaryota</taxon>
        <taxon>Metazoa</taxon>
        <taxon>Chordata</taxon>
        <taxon>Craniata</taxon>
        <taxon>Vertebrata</taxon>
        <taxon>Chondrichthyes</taxon>
        <taxon>Holocephali</taxon>
        <taxon>Chimaeriformes</taxon>
        <taxon>Callorhinchidae</taxon>
        <taxon>Callorhinchus</taxon>
    </lineage>
</organism>
<dbReference type="GO" id="GO:0005739">
    <property type="term" value="C:mitochondrion"/>
    <property type="evidence" value="ECO:0007669"/>
    <property type="project" value="GOC"/>
</dbReference>
<evidence type="ECO:0000256" key="5">
    <source>
        <dbReference type="ARBA" id="ARBA00022737"/>
    </source>
</evidence>
<sequence>MSAKGKGARPGYRGSIKAFPNFDANQDAENLYQAMKGFGSDKEAILELLTSRSNNQRQKILISYKTLFGRDLIDDLKYELTGKFERLIVGLMKPPAVYDAKELRDAIEGMGTDEKCLIEILASRTNSQIHQLVSAYNEVYESDLEADIVADTAQHFKKMCVVLLQGTREEDDVVSEHQVAEDAKELFKAGEEQWGTEESTFITILGNRSKQHLQLVFDEYSQIAGKDIEESLCGELSGDFEKLMLAVVRCVRNTPEYFAKRLYKAMQGMGTCDNTLIRIMVSRSELDMLDIREEFRNKYEESLYQTIRGDTSGVYKRALLRLCGGDDNVAGEFFPEAAQFAYQTWELSASMQVQMKGTVRDAVGFQPEVDVKALRKAMKGFATVSGTDEDTIIDIVTRRSNAQRQQLRQQFKSQLGRDLMADLKSELGGNLGRVILALMMPPEQFDAKQLRKAIEGVGTDERALIEILTTKTNTEINRLREAYTEGYHRSLEEDIESDTSGHFQRLLVSLVQGNREEGDADLTRAMEDAKVLSGAGDDDSDSMESKFISVLCTRSFPHLKRVFQDYIKLTNRDIEQTIRNDISGDLRNSLYAIVRCIKNKPVFFADRLYKSMKGAGTDDKTLIRIMVSRSEIDLLNIRKEFKDMFDISLHACIEGDCSGDYSRVLLTLCGGED</sequence>
<keyword evidence="8 10" id="KW-0111">Calcium/phospholipid-binding</keyword>
<dbReference type="SMART" id="SM00335">
    <property type="entry name" value="ANX"/>
    <property type="match status" value="8"/>
</dbReference>
<keyword evidence="6 10" id="KW-0106">Calcium</keyword>
<evidence type="ECO:0000256" key="8">
    <source>
        <dbReference type="ARBA" id="ARBA00023302"/>
    </source>
</evidence>
<dbReference type="InterPro" id="IPR001464">
    <property type="entry name" value="Annexin"/>
</dbReference>
<dbReference type="PANTHER" id="PTHR10502">
    <property type="entry name" value="ANNEXIN"/>
    <property type="match status" value="1"/>
</dbReference>
<dbReference type="InterPro" id="IPR018252">
    <property type="entry name" value="Annexin_repeat_CS"/>
</dbReference>
<dbReference type="AlphaFoldDB" id="V9KFF0"/>
<evidence type="ECO:0000256" key="1">
    <source>
        <dbReference type="ARBA" id="ARBA00004223"/>
    </source>
</evidence>
<proteinExistence type="evidence at transcript level"/>
<dbReference type="PANTHER" id="PTHR10502:SF19">
    <property type="entry name" value="ANNEXIN A6"/>
    <property type="match status" value="1"/>
</dbReference>
<evidence type="ECO:0000313" key="11">
    <source>
        <dbReference type="EMBL" id="AFO96726.1"/>
    </source>
</evidence>
<dbReference type="InterPro" id="IPR018502">
    <property type="entry name" value="Annexin_repeat"/>
</dbReference>
<dbReference type="GO" id="GO:0097190">
    <property type="term" value="P:apoptotic signaling pathway"/>
    <property type="evidence" value="ECO:0007669"/>
    <property type="project" value="TreeGrafter"/>
</dbReference>
<dbReference type="GO" id="GO:0042470">
    <property type="term" value="C:melanosome"/>
    <property type="evidence" value="ECO:0007669"/>
    <property type="project" value="UniProtKB-SubCell"/>
</dbReference>
<evidence type="ECO:0000256" key="4">
    <source>
        <dbReference type="ARBA" id="ARBA00022490"/>
    </source>
</evidence>
<dbReference type="InterPro" id="IPR037104">
    <property type="entry name" value="Annexin_sf"/>
</dbReference>
<dbReference type="InterPro" id="IPR002393">
    <property type="entry name" value="ANX6"/>
</dbReference>
<dbReference type="Gene3D" id="1.10.220.10">
    <property type="entry name" value="Annexin"/>
    <property type="match status" value="8"/>
</dbReference>
<dbReference type="EMBL" id="JW864209">
    <property type="protein sequence ID" value="AFO96726.1"/>
    <property type="molecule type" value="mRNA"/>
</dbReference>
<dbReference type="FunFam" id="1.10.220.10:FF:000002">
    <property type="entry name" value="Annexin"/>
    <property type="match status" value="2"/>
</dbReference>
<evidence type="ECO:0000256" key="2">
    <source>
        <dbReference type="ARBA" id="ARBA00004496"/>
    </source>
</evidence>
<comment type="similarity">
    <text evidence="3 10">Belongs to the annexin family.</text>
</comment>
<accession>V9KFF0</accession>
<evidence type="ECO:0000256" key="10">
    <source>
        <dbReference type="RuleBase" id="RU003540"/>
    </source>
</evidence>
<dbReference type="PROSITE" id="PS51897">
    <property type="entry name" value="ANNEXIN_2"/>
    <property type="match status" value="8"/>
</dbReference>
<dbReference type="GO" id="GO:0005886">
    <property type="term" value="C:plasma membrane"/>
    <property type="evidence" value="ECO:0007669"/>
    <property type="project" value="TreeGrafter"/>
</dbReference>
<comment type="domain">
    <text evidence="10">A pair of annexin repeats may form one binding site for calcium and phospholipid.</text>
</comment>
<evidence type="ECO:0000256" key="6">
    <source>
        <dbReference type="ARBA" id="ARBA00022837"/>
    </source>
</evidence>
<dbReference type="PRINTS" id="PR00202">
    <property type="entry name" value="ANNEXINVI"/>
</dbReference>
<protein>
    <recommendedName>
        <fullName evidence="10">Annexin</fullName>
    </recommendedName>
</protein>
<reference evidence="11" key="1">
    <citation type="journal article" date="2014" name="Nature">
        <title>Elephant shark genome provides unique insights into gnathostome evolution.</title>
        <authorList>
            <consortium name="International Elephant Shark Genome Sequencing Consortium"/>
            <person name="Venkatesh B."/>
            <person name="Lee A.P."/>
            <person name="Ravi V."/>
            <person name="Maurya A.K."/>
            <person name="Lian M.M."/>
            <person name="Swann J.B."/>
            <person name="Ohta Y."/>
            <person name="Flajnik M.F."/>
            <person name="Sutoh Y."/>
            <person name="Kasahara M."/>
            <person name="Hoon S."/>
            <person name="Gangu V."/>
            <person name="Roy S.W."/>
            <person name="Irimia M."/>
            <person name="Korzh V."/>
            <person name="Kondrychyn I."/>
            <person name="Lim Z.W."/>
            <person name="Tay B.H."/>
            <person name="Tohari S."/>
            <person name="Kong K.W."/>
            <person name="Ho S."/>
            <person name="Lorente-Galdos B."/>
            <person name="Quilez J."/>
            <person name="Marques-Bonet T."/>
            <person name="Raney B.J."/>
            <person name="Ingham P.W."/>
            <person name="Tay A."/>
            <person name="Hillier L.W."/>
            <person name="Minx P."/>
            <person name="Boehm T."/>
            <person name="Wilson R.K."/>
            <person name="Brenner S."/>
            <person name="Warren W.C."/>
        </authorList>
    </citation>
    <scope>NUCLEOTIDE SEQUENCE</scope>
    <source>
        <tissue evidence="11">Heart</tissue>
    </source>
</reference>
<name>V9KFF0_CALMI</name>
<dbReference type="FunFam" id="1.10.220.10:FF:000001">
    <property type="entry name" value="Annexin"/>
    <property type="match status" value="2"/>
</dbReference>
<dbReference type="SUPFAM" id="SSF47874">
    <property type="entry name" value="Annexin"/>
    <property type="match status" value="2"/>
</dbReference>
<evidence type="ECO:0000256" key="9">
    <source>
        <dbReference type="ARBA" id="ARBA00025332"/>
    </source>
</evidence>
<dbReference type="GO" id="GO:0005509">
    <property type="term" value="F:calcium ion binding"/>
    <property type="evidence" value="ECO:0007669"/>
    <property type="project" value="InterPro"/>
</dbReference>
<comment type="subcellular location">
    <subcellularLocation>
        <location evidence="2">Cytoplasm</location>
    </subcellularLocation>
    <subcellularLocation>
        <location evidence="1">Melanosome</location>
    </subcellularLocation>
</comment>
<keyword evidence="4" id="KW-0963">Cytoplasm</keyword>
<evidence type="ECO:0000256" key="7">
    <source>
        <dbReference type="ARBA" id="ARBA00023216"/>
    </source>
</evidence>
<evidence type="ECO:0000256" key="3">
    <source>
        <dbReference type="ARBA" id="ARBA00007831"/>
    </source>
</evidence>
<dbReference type="GO" id="GO:0006816">
    <property type="term" value="P:calcium ion transport"/>
    <property type="evidence" value="ECO:0007669"/>
    <property type="project" value="TreeGrafter"/>
</dbReference>
<dbReference type="Pfam" id="PF00191">
    <property type="entry name" value="Annexin"/>
    <property type="match status" value="8"/>
</dbReference>
<dbReference type="FunFam" id="1.10.220.10:FF:000003">
    <property type="entry name" value="Annexin"/>
    <property type="match status" value="2"/>
</dbReference>
<dbReference type="GO" id="GO:0051283">
    <property type="term" value="P:negative regulation of sequestering of calcium ion"/>
    <property type="evidence" value="ECO:0007669"/>
    <property type="project" value="TreeGrafter"/>
</dbReference>
<keyword evidence="7 10" id="KW-0041">Annexin</keyword>
<dbReference type="GO" id="GO:0005634">
    <property type="term" value="C:nucleus"/>
    <property type="evidence" value="ECO:0007669"/>
    <property type="project" value="TreeGrafter"/>
</dbReference>
<dbReference type="GO" id="GO:0005544">
    <property type="term" value="F:calcium-dependent phospholipid binding"/>
    <property type="evidence" value="ECO:0007669"/>
    <property type="project" value="UniProtKB-KW"/>
</dbReference>
<comment type="function">
    <text evidence="9">May associate with CD21. May regulate the release of Ca(2+) from intracellular stores.</text>
</comment>
<dbReference type="FunFam" id="1.10.220.10:FF:000004">
    <property type="entry name" value="Annexin"/>
    <property type="match status" value="2"/>
</dbReference>
<dbReference type="GO" id="GO:0051560">
    <property type="term" value="P:mitochondrial calcium ion homeostasis"/>
    <property type="evidence" value="ECO:0007669"/>
    <property type="project" value="TreeGrafter"/>
</dbReference>
<dbReference type="GO" id="GO:0001786">
    <property type="term" value="F:phosphatidylserine binding"/>
    <property type="evidence" value="ECO:0007669"/>
    <property type="project" value="TreeGrafter"/>
</dbReference>
<keyword evidence="5 10" id="KW-0677">Repeat</keyword>
<dbReference type="GO" id="GO:0012506">
    <property type="term" value="C:vesicle membrane"/>
    <property type="evidence" value="ECO:0007669"/>
    <property type="project" value="TreeGrafter"/>
</dbReference>
<dbReference type="PROSITE" id="PS00223">
    <property type="entry name" value="ANNEXIN_1"/>
    <property type="match status" value="4"/>
</dbReference>